<evidence type="ECO:0000313" key="2">
    <source>
        <dbReference type="Proteomes" id="UP001437256"/>
    </source>
</evidence>
<comment type="caution">
    <text evidence="1">The sequence shown here is derived from an EMBL/GenBank/DDBJ whole genome shotgun (WGS) entry which is preliminary data.</text>
</comment>
<gene>
    <name evidence="1" type="ORF">AAF712_012924</name>
</gene>
<accession>A0ABR2ZH78</accession>
<protein>
    <submittedName>
        <fullName evidence="1">Uncharacterized protein</fullName>
    </submittedName>
</protein>
<name>A0ABR2ZH78_9AGAR</name>
<reference evidence="1 2" key="1">
    <citation type="submission" date="2024-05" db="EMBL/GenBank/DDBJ databases">
        <title>A draft genome resource for the thread blight pathogen Marasmius tenuissimus strain MS-2.</title>
        <authorList>
            <person name="Yulfo-Soto G.E."/>
            <person name="Baruah I.K."/>
            <person name="Amoako-Attah I."/>
            <person name="Bukari Y."/>
            <person name="Meinhardt L.W."/>
            <person name="Bailey B.A."/>
            <person name="Cohen S.P."/>
        </authorList>
    </citation>
    <scope>NUCLEOTIDE SEQUENCE [LARGE SCALE GENOMIC DNA]</scope>
    <source>
        <strain evidence="1 2">MS-2</strain>
    </source>
</reference>
<dbReference type="EMBL" id="JBBXMP010000182">
    <property type="protein sequence ID" value="KAL0060301.1"/>
    <property type="molecule type" value="Genomic_DNA"/>
</dbReference>
<evidence type="ECO:0000313" key="1">
    <source>
        <dbReference type="EMBL" id="KAL0060301.1"/>
    </source>
</evidence>
<organism evidence="1 2">
    <name type="scientific">Marasmius tenuissimus</name>
    <dbReference type="NCBI Taxonomy" id="585030"/>
    <lineage>
        <taxon>Eukaryota</taxon>
        <taxon>Fungi</taxon>
        <taxon>Dikarya</taxon>
        <taxon>Basidiomycota</taxon>
        <taxon>Agaricomycotina</taxon>
        <taxon>Agaricomycetes</taxon>
        <taxon>Agaricomycetidae</taxon>
        <taxon>Agaricales</taxon>
        <taxon>Marasmiineae</taxon>
        <taxon>Marasmiaceae</taxon>
        <taxon>Marasmius</taxon>
    </lineage>
</organism>
<keyword evidence="2" id="KW-1185">Reference proteome</keyword>
<dbReference type="Proteomes" id="UP001437256">
    <property type="component" value="Unassembled WGS sequence"/>
</dbReference>
<sequence>MHPSYREHKELARRLLYKALGVSKSSEATSIPRVSTERPHLFNQDPIAHGPGSGSAGLEISGASLRQWRDSAWNRALVVVLVSRAQAIECSYPGRFGSHTIDWHALFSDRLYRILLRIRRELAGSEVYARNNWGSARRGTLVMKHKRRLQIATVMFDRCTSNEDIQGTAFWSFVLRAVSDLGPCGMSDEEDDKDIGSGHLVKKVMAPSFRHEAFCELFKWVDGTRSRERNVFVGKGAKRLERVADPRVVSKPAPHTLPPSFLVPSYRAHGVREMVFDIENDDSPSEFLGYVSDQRSKHAVH</sequence>
<proteinExistence type="predicted"/>